<dbReference type="GO" id="GO:0016887">
    <property type="term" value="F:ATP hydrolysis activity"/>
    <property type="evidence" value="ECO:0007669"/>
    <property type="project" value="RHEA"/>
</dbReference>
<accession>A0A2S4PIJ9</accession>
<comment type="caution">
    <text evidence="3">The sequence shown here is derived from an EMBL/GenBank/DDBJ whole genome shotgun (WGS) entry which is preliminary data.</text>
</comment>
<comment type="catalytic activity">
    <reaction evidence="1">
        <text>ATP + H2O = ADP + phosphate + H(+)</text>
        <dbReference type="Rhea" id="RHEA:13065"/>
        <dbReference type="ChEBI" id="CHEBI:15377"/>
        <dbReference type="ChEBI" id="CHEBI:15378"/>
        <dbReference type="ChEBI" id="CHEBI:30616"/>
        <dbReference type="ChEBI" id="CHEBI:43474"/>
        <dbReference type="ChEBI" id="CHEBI:456216"/>
        <dbReference type="EC" id="5.6.2.3"/>
    </reaction>
</comment>
<evidence type="ECO:0000313" key="3">
    <source>
        <dbReference type="EMBL" id="POS81876.1"/>
    </source>
</evidence>
<dbReference type="GO" id="GO:0006281">
    <property type="term" value="P:DNA repair"/>
    <property type="evidence" value="ECO:0007669"/>
    <property type="project" value="UniProtKB-KW"/>
</dbReference>
<dbReference type="GO" id="GO:0006310">
    <property type="term" value="P:DNA recombination"/>
    <property type="evidence" value="ECO:0007669"/>
    <property type="project" value="UniProtKB-KW"/>
</dbReference>
<dbReference type="GO" id="GO:0000723">
    <property type="term" value="P:telomere maintenance"/>
    <property type="evidence" value="ECO:0007669"/>
    <property type="project" value="InterPro"/>
</dbReference>
<dbReference type="EMBL" id="PEDP01006496">
    <property type="protein sequence ID" value="POS81876.1"/>
    <property type="molecule type" value="Genomic_DNA"/>
</dbReference>
<feature type="domain" description="AAA+ ATPase" evidence="2">
    <location>
        <begin position="161"/>
        <end position="297"/>
    </location>
</feature>
<dbReference type="OrthoDB" id="4360910at2759"/>
<evidence type="ECO:0000259" key="2">
    <source>
        <dbReference type="SMART" id="SM00382"/>
    </source>
</evidence>
<dbReference type="AlphaFoldDB" id="A0A2S4PIJ9"/>
<dbReference type="PANTHER" id="PTHR10492:SF95">
    <property type="entry name" value="HELITRON HELICASE-LIKE DOMAIN-CONTAINING PROTEIN"/>
    <property type="match status" value="1"/>
</dbReference>
<keyword evidence="1" id="KW-0378">Hydrolase</keyword>
<feature type="non-terminal residue" evidence="3">
    <location>
        <position position="1"/>
    </location>
</feature>
<dbReference type="SUPFAM" id="SSF52540">
    <property type="entry name" value="P-loop containing nucleoside triphosphate hydrolases"/>
    <property type="match status" value="2"/>
</dbReference>
<dbReference type="InterPro" id="IPR027417">
    <property type="entry name" value="P-loop_NTPase"/>
</dbReference>
<keyword evidence="4" id="KW-1185">Reference proteome</keyword>
<name>A0A2S4PIJ9_9PEZI</name>
<comment type="cofactor">
    <cofactor evidence="1">
        <name>Mg(2+)</name>
        <dbReference type="ChEBI" id="CHEBI:18420"/>
    </cofactor>
</comment>
<reference evidence="3 4" key="1">
    <citation type="submission" date="2017-10" db="EMBL/GenBank/DDBJ databases">
        <title>Development of genomic resources for the powdery mildew, Erysiphe pulchra.</title>
        <authorList>
            <person name="Wadl P.A."/>
            <person name="Mack B.M."/>
            <person name="Moore G."/>
            <person name="Beltz S.B."/>
        </authorList>
    </citation>
    <scope>NUCLEOTIDE SEQUENCE [LARGE SCALE GENOMIC DNA]</scope>
    <source>
        <strain evidence="3">Cflorida</strain>
    </source>
</reference>
<organism evidence="3 4">
    <name type="scientific">Erysiphe pulchra</name>
    <dbReference type="NCBI Taxonomy" id="225359"/>
    <lineage>
        <taxon>Eukaryota</taxon>
        <taxon>Fungi</taxon>
        <taxon>Dikarya</taxon>
        <taxon>Ascomycota</taxon>
        <taxon>Pezizomycotina</taxon>
        <taxon>Leotiomycetes</taxon>
        <taxon>Erysiphales</taxon>
        <taxon>Erysiphaceae</taxon>
        <taxon>Erysiphe</taxon>
    </lineage>
</organism>
<dbReference type="Proteomes" id="UP000237438">
    <property type="component" value="Unassembled WGS sequence"/>
</dbReference>
<dbReference type="InterPro" id="IPR003593">
    <property type="entry name" value="AAA+_ATPase"/>
</dbReference>
<evidence type="ECO:0000256" key="1">
    <source>
        <dbReference type="RuleBase" id="RU363044"/>
    </source>
</evidence>
<dbReference type="GO" id="GO:0043139">
    <property type="term" value="F:5'-3' DNA helicase activity"/>
    <property type="evidence" value="ECO:0007669"/>
    <property type="project" value="UniProtKB-EC"/>
</dbReference>
<protein>
    <recommendedName>
        <fullName evidence="1">ATP-dependent DNA helicase</fullName>
        <ecNumber evidence="1">5.6.2.3</ecNumber>
    </recommendedName>
</protein>
<keyword evidence="1" id="KW-0347">Helicase</keyword>
<gene>
    <name evidence="3" type="ORF">EPUL_006834</name>
</gene>
<dbReference type="EC" id="5.6.2.3" evidence="1"/>
<feature type="non-terminal residue" evidence="3">
    <location>
        <position position="463"/>
    </location>
</feature>
<dbReference type="PANTHER" id="PTHR10492">
    <property type="match status" value="1"/>
</dbReference>
<evidence type="ECO:0000313" key="4">
    <source>
        <dbReference type="Proteomes" id="UP000237438"/>
    </source>
</evidence>
<keyword evidence="1" id="KW-0234">DNA repair</keyword>
<comment type="similarity">
    <text evidence="1">Belongs to the helicase family.</text>
</comment>
<dbReference type="Pfam" id="PF05970">
    <property type="entry name" value="PIF1"/>
    <property type="match status" value="1"/>
</dbReference>
<keyword evidence="1" id="KW-0547">Nucleotide-binding</keyword>
<keyword evidence="1" id="KW-0227">DNA damage</keyword>
<dbReference type="GO" id="GO:0005524">
    <property type="term" value="F:ATP binding"/>
    <property type="evidence" value="ECO:0007669"/>
    <property type="project" value="UniProtKB-KW"/>
</dbReference>
<keyword evidence="1" id="KW-0233">DNA recombination</keyword>
<dbReference type="InterPro" id="IPR010285">
    <property type="entry name" value="DNA_helicase_pif1-like_DEAD"/>
</dbReference>
<sequence>LTFDDSDWISLFDEVKDSSPANSLRQTFASALAHSQVIDPQSIWDRFKNFFSDDCARRIQNLGDRLNPPPSDWTEEEKVHDYGLWLLGDNLRDLGLDWTNARLAGPSHDWTIREDNTLIANALNYNQEEERNQHAESISMFSPGQQQAYNTIISTVDTNIRPNTFFLQGPAGTGKTFLYKTLCNYYRSQGGIVLCVASSGIASLLLPGGSTAHSLFRIPIECTDSSRCHISRQTKLARLLTVTKLIIWDEVTMQNKHNFNAVDKTLRDLMNSDELFGGIPVVLGGDFARILPVVKRGQRQDIVNACIRYWQNWSLITPLFLTQNMRVVESEVNQQFVDWLYQLSYTHSQHGLIDLPDWIQTTDDRQFFRQFIYPGHAIQIPNSSFFLKRAILTSRNDAVDVFNREIGDLTNSESHDYFALDTAQNDRSVELTDYTSEFLQAISGKGIPLGKLSLRVGMPIMLL</sequence>
<keyword evidence="1" id="KW-0067">ATP-binding</keyword>
<dbReference type="Gene3D" id="3.40.50.300">
    <property type="entry name" value="P-loop containing nucleotide triphosphate hydrolases"/>
    <property type="match status" value="1"/>
</dbReference>
<dbReference type="SMART" id="SM00382">
    <property type="entry name" value="AAA"/>
    <property type="match status" value="1"/>
</dbReference>
<proteinExistence type="inferred from homology"/>